<dbReference type="AlphaFoldDB" id="A0A392W9S2"/>
<evidence type="ECO:0000313" key="1">
    <source>
        <dbReference type="EMBL" id="MCI95891.1"/>
    </source>
</evidence>
<proteinExistence type="predicted"/>
<comment type="caution">
    <text evidence="1">The sequence shown here is derived from an EMBL/GenBank/DDBJ whole genome shotgun (WGS) entry which is preliminary data.</text>
</comment>
<name>A0A392W9S2_9FABA</name>
<accession>A0A392W9S2</accession>
<feature type="non-terminal residue" evidence="1">
    <location>
        <position position="38"/>
    </location>
</feature>
<protein>
    <submittedName>
        <fullName evidence="1">Retrovirus-related pol polyprotein from transposon TNT 1-94</fullName>
    </submittedName>
</protein>
<dbReference type="EMBL" id="LXQA011399316">
    <property type="protein sequence ID" value="MCI95891.1"/>
    <property type="molecule type" value="Genomic_DNA"/>
</dbReference>
<organism evidence="1 2">
    <name type="scientific">Trifolium medium</name>
    <dbReference type="NCBI Taxonomy" id="97028"/>
    <lineage>
        <taxon>Eukaryota</taxon>
        <taxon>Viridiplantae</taxon>
        <taxon>Streptophyta</taxon>
        <taxon>Embryophyta</taxon>
        <taxon>Tracheophyta</taxon>
        <taxon>Spermatophyta</taxon>
        <taxon>Magnoliopsida</taxon>
        <taxon>eudicotyledons</taxon>
        <taxon>Gunneridae</taxon>
        <taxon>Pentapetalae</taxon>
        <taxon>rosids</taxon>
        <taxon>fabids</taxon>
        <taxon>Fabales</taxon>
        <taxon>Fabaceae</taxon>
        <taxon>Papilionoideae</taxon>
        <taxon>50 kb inversion clade</taxon>
        <taxon>NPAAA clade</taxon>
        <taxon>Hologalegina</taxon>
        <taxon>IRL clade</taxon>
        <taxon>Trifolieae</taxon>
        <taxon>Trifolium</taxon>
    </lineage>
</organism>
<reference evidence="1 2" key="1">
    <citation type="journal article" date="2018" name="Front. Plant Sci.">
        <title>Red Clover (Trifolium pratense) and Zigzag Clover (T. medium) - A Picture of Genomic Similarities and Differences.</title>
        <authorList>
            <person name="Dluhosova J."/>
            <person name="Istvanek J."/>
            <person name="Nedelnik J."/>
            <person name="Repkova J."/>
        </authorList>
    </citation>
    <scope>NUCLEOTIDE SEQUENCE [LARGE SCALE GENOMIC DNA]</scope>
    <source>
        <strain evidence="2">cv. 10/8</strain>
        <tissue evidence="1">Leaf</tissue>
    </source>
</reference>
<dbReference type="Proteomes" id="UP000265520">
    <property type="component" value="Unassembled WGS sequence"/>
</dbReference>
<sequence>MRHALGGKMKYEFVDGTFPVLTDQFDPSYRAWNLCNML</sequence>
<evidence type="ECO:0000313" key="2">
    <source>
        <dbReference type="Proteomes" id="UP000265520"/>
    </source>
</evidence>
<keyword evidence="2" id="KW-1185">Reference proteome</keyword>